<dbReference type="InterPro" id="IPR038975">
    <property type="entry name" value="THNL"/>
</dbReference>
<feature type="signal peptide" evidence="1">
    <location>
        <begin position="1"/>
        <end position="26"/>
    </location>
</feature>
<evidence type="ECO:0008006" key="4">
    <source>
        <dbReference type="Google" id="ProtNLM"/>
    </source>
</evidence>
<protein>
    <recommendedName>
        <fullName evidence="4">Thionin-like protein</fullName>
    </recommendedName>
</protein>
<organism evidence="2 3">
    <name type="scientific">Papaver nudicaule</name>
    <name type="common">Iceland poppy</name>
    <dbReference type="NCBI Taxonomy" id="74823"/>
    <lineage>
        <taxon>Eukaryota</taxon>
        <taxon>Viridiplantae</taxon>
        <taxon>Streptophyta</taxon>
        <taxon>Embryophyta</taxon>
        <taxon>Tracheophyta</taxon>
        <taxon>Spermatophyta</taxon>
        <taxon>Magnoliopsida</taxon>
        <taxon>Ranunculales</taxon>
        <taxon>Papaveraceae</taxon>
        <taxon>Papaveroideae</taxon>
        <taxon>Papaver</taxon>
    </lineage>
</organism>
<dbReference type="PANTHER" id="PTHR36312">
    <property type="entry name" value="THIONIN-LIKE PROTEIN 1"/>
    <property type="match status" value="1"/>
</dbReference>
<name>A0AA41VFI4_PAPNU</name>
<sequence>MEGKTMKMAFVMVMLVLAMSAKMSSADWLPPQVSKSCYGDCLDRCESELPAGSQCPAECLKFCSGKGNSAHDYCKLGCAATNCVGSSPGDIDECMHTVCAQKCNN</sequence>
<keyword evidence="3" id="KW-1185">Reference proteome</keyword>
<evidence type="ECO:0000313" key="2">
    <source>
        <dbReference type="EMBL" id="MCL7040208.1"/>
    </source>
</evidence>
<reference evidence="2" key="1">
    <citation type="submission" date="2022-03" db="EMBL/GenBank/DDBJ databases">
        <title>A functionally conserved STORR gene fusion in Papaver species that diverged 16.8 million years ago.</title>
        <authorList>
            <person name="Catania T."/>
        </authorList>
    </citation>
    <scope>NUCLEOTIDE SEQUENCE</scope>
    <source>
        <strain evidence="2">S-191538</strain>
    </source>
</reference>
<dbReference type="Proteomes" id="UP001177140">
    <property type="component" value="Unassembled WGS sequence"/>
</dbReference>
<keyword evidence="1" id="KW-0732">Signal</keyword>
<evidence type="ECO:0000256" key="1">
    <source>
        <dbReference type="SAM" id="SignalP"/>
    </source>
</evidence>
<feature type="chain" id="PRO_5041442999" description="Thionin-like protein" evidence="1">
    <location>
        <begin position="27"/>
        <end position="105"/>
    </location>
</feature>
<accession>A0AA41VFI4</accession>
<dbReference type="PANTHER" id="PTHR36312:SF1">
    <property type="entry name" value="OS01G0594500 PROTEIN"/>
    <property type="match status" value="1"/>
</dbReference>
<dbReference type="AlphaFoldDB" id="A0AA41VFI4"/>
<comment type="caution">
    <text evidence="2">The sequence shown here is derived from an EMBL/GenBank/DDBJ whole genome shotgun (WGS) entry which is preliminary data.</text>
</comment>
<evidence type="ECO:0000313" key="3">
    <source>
        <dbReference type="Proteomes" id="UP001177140"/>
    </source>
</evidence>
<dbReference type="EMBL" id="JAJJMA010209780">
    <property type="protein sequence ID" value="MCL7040208.1"/>
    <property type="molecule type" value="Genomic_DNA"/>
</dbReference>
<proteinExistence type="predicted"/>
<gene>
    <name evidence="2" type="ORF">MKW94_006403</name>
</gene>